<dbReference type="Proteomes" id="UP001589698">
    <property type="component" value="Unassembled WGS sequence"/>
</dbReference>
<evidence type="ECO:0000256" key="2">
    <source>
        <dbReference type="ARBA" id="ARBA00023125"/>
    </source>
</evidence>
<dbReference type="InterPro" id="IPR039422">
    <property type="entry name" value="MarR/SlyA-like"/>
</dbReference>
<name>A0ABV6DWP0_9ACTN</name>
<dbReference type="SMART" id="SM00347">
    <property type="entry name" value="HTH_MARR"/>
    <property type="match status" value="1"/>
</dbReference>
<feature type="domain" description="HTH marR-type" evidence="4">
    <location>
        <begin position="13"/>
        <end position="149"/>
    </location>
</feature>
<keyword evidence="6" id="KW-1185">Reference proteome</keyword>
<comment type="caution">
    <text evidence="5">The sequence shown here is derived from an EMBL/GenBank/DDBJ whole genome shotgun (WGS) entry which is preliminary data.</text>
</comment>
<keyword evidence="3" id="KW-0804">Transcription</keyword>
<dbReference type="Gene3D" id="1.10.10.10">
    <property type="entry name" value="Winged helix-like DNA-binding domain superfamily/Winged helix DNA-binding domain"/>
    <property type="match status" value="1"/>
</dbReference>
<dbReference type="SUPFAM" id="SSF46785">
    <property type="entry name" value="Winged helix' DNA-binding domain"/>
    <property type="match status" value="1"/>
</dbReference>
<keyword evidence="1" id="KW-0805">Transcription regulation</keyword>
<dbReference type="EMBL" id="JBHLXH010000001">
    <property type="protein sequence ID" value="MFC0221078.1"/>
    <property type="molecule type" value="Genomic_DNA"/>
</dbReference>
<dbReference type="Pfam" id="PF12802">
    <property type="entry name" value="MarR_2"/>
    <property type="match status" value="1"/>
</dbReference>
<protein>
    <submittedName>
        <fullName evidence="5">MarR family winged helix-turn-helix transcriptional regulator</fullName>
    </submittedName>
</protein>
<dbReference type="PROSITE" id="PS50995">
    <property type="entry name" value="HTH_MARR_2"/>
    <property type="match status" value="1"/>
</dbReference>
<dbReference type="PROSITE" id="PS01117">
    <property type="entry name" value="HTH_MARR_1"/>
    <property type="match status" value="1"/>
</dbReference>
<evidence type="ECO:0000256" key="1">
    <source>
        <dbReference type="ARBA" id="ARBA00023015"/>
    </source>
</evidence>
<dbReference type="PANTHER" id="PTHR33164">
    <property type="entry name" value="TRANSCRIPTIONAL REGULATOR, MARR FAMILY"/>
    <property type="match status" value="1"/>
</dbReference>
<evidence type="ECO:0000313" key="6">
    <source>
        <dbReference type="Proteomes" id="UP001589698"/>
    </source>
</evidence>
<keyword evidence="2" id="KW-0238">DNA-binding</keyword>
<organism evidence="5 6">
    <name type="scientific">Nocardioides zeicaulis</name>
    <dbReference type="NCBI Taxonomy" id="1776857"/>
    <lineage>
        <taxon>Bacteria</taxon>
        <taxon>Bacillati</taxon>
        <taxon>Actinomycetota</taxon>
        <taxon>Actinomycetes</taxon>
        <taxon>Propionibacteriales</taxon>
        <taxon>Nocardioidaceae</taxon>
        <taxon>Nocardioides</taxon>
    </lineage>
</organism>
<dbReference type="PANTHER" id="PTHR33164:SF94">
    <property type="entry name" value="TRANSCRIPTIONAL REGULATORY PROTEIN-RELATED"/>
    <property type="match status" value="1"/>
</dbReference>
<reference evidence="5 6" key="1">
    <citation type="submission" date="2024-09" db="EMBL/GenBank/DDBJ databases">
        <authorList>
            <person name="Sun Q."/>
            <person name="Mori K."/>
        </authorList>
    </citation>
    <scope>NUCLEOTIDE SEQUENCE [LARGE SCALE GENOMIC DNA]</scope>
    <source>
        <strain evidence="5 6">CCM 8654</strain>
    </source>
</reference>
<evidence type="ECO:0000256" key="3">
    <source>
        <dbReference type="ARBA" id="ARBA00023163"/>
    </source>
</evidence>
<dbReference type="InterPro" id="IPR036388">
    <property type="entry name" value="WH-like_DNA-bd_sf"/>
</dbReference>
<dbReference type="InterPro" id="IPR023187">
    <property type="entry name" value="Tscrpt_reg_MarR-type_CS"/>
</dbReference>
<evidence type="ECO:0000313" key="5">
    <source>
        <dbReference type="EMBL" id="MFC0221078.1"/>
    </source>
</evidence>
<accession>A0ABV6DWP0</accession>
<dbReference type="InterPro" id="IPR036390">
    <property type="entry name" value="WH_DNA-bd_sf"/>
</dbReference>
<dbReference type="PRINTS" id="PR00598">
    <property type="entry name" value="HTHMARR"/>
</dbReference>
<dbReference type="InterPro" id="IPR000835">
    <property type="entry name" value="HTH_MarR-typ"/>
</dbReference>
<sequence length="156" mass="16233">MTHDGPERAAGADERAAEALLAASRLMMGITLRAVAAAPVALTVPQHRVLVTVADTRLRVGALADDLGVNQSNASRIVDRLAAQGLVRRTRDEDDGRAWLVELTPEGRGVLATVQEHRRAALLEVVRRLPDGAGALVGPLDQLASVAAGSGLIVGA</sequence>
<proteinExistence type="predicted"/>
<evidence type="ECO:0000259" key="4">
    <source>
        <dbReference type="PROSITE" id="PS50995"/>
    </source>
</evidence>
<gene>
    <name evidence="5" type="ORF">ACFFJG_01190</name>
</gene>
<dbReference type="RefSeq" id="WP_378516787.1">
    <property type="nucleotide sequence ID" value="NZ_CBCSDI010000003.1"/>
</dbReference>